<sequence length="67" mass="7647">MSFITRFKIFDSLQSGQQPSSKKWNNKELITIKEYVSHDAGLICAMSFITRFKIFDSLQSGQQPSSV</sequence>
<dbReference type="AlphaFoldDB" id="A0A4Z2CQV1"/>
<protein>
    <submittedName>
        <fullName evidence="1">Uncharacterized protein</fullName>
    </submittedName>
</protein>
<keyword evidence="2" id="KW-1185">Reference proteome</keyword>
<comment type="caution">
    <text evidence="1">The sequence shown here is derived from an EMBL/GenBank/DDBJ whole genome shotgun (WGS) entry which is preliminary data.</text>
</comment>
<evidence type="ECO:0000313" key="1">
    <source>
        <dbReference type="EMBL" id="TNN06633.1"/>
    </source>
</evidence>
<accession>A0A4Z2CQV1</accession>
<gene>
    <name evidence="1" type="ORF">EWB00_008273</name>
</gene>
<name>A0A4Z2CQV1_SCHJA</name>
<reference evidence="1 2" key="1">
    <citation type="submission" date="2019-03" db="EMBL/GenBank/DDBJ databases">
        <title>An improved genome assembly of the fluke Schistosoma japonicum.</title>
        <authorList>
            <person name="Hu W."/>
            <person name="Luo F."/>
            <person name="Yin M."/>
            <person name="Mo X."/>
            <person name="Sun C."/>
            <person name="Wu Q."/>
            <person name="Zhu B."/>
            <person name="Xiang M."/>
            <person name="Wang J."/>
            <person name="Wang Y."/>
            <person name="Zhang T."/>
            <person name="Xu B."/>
            <person name="Zheng H."/>
            <person name="Feng Z."/>
        </authorList>
    </citation>
    <scope>NUCLEOTIDE SEQUENCE [LARGE SCALE GENOMIC DNA]</scope>
    <source>
        <strain evidence="1">HuSjv2</strain>
        <tissue evidence="1">Worms</tissue>
    </source>
</reference>
<dbReference type="EMBL" id="SKCS01000456">
    <property type="protein sequence ID" value="TNN06633.1"/>
    <property type="molecule type" value="Genomic_DNA"/>
</dbReference>
<evidence type="ECO:0000313" key="2">
    <source>
        <dbReference type="Proteomes" id="UP000311919"/>
    </source>
</evidence>
<dbReference type="Proteomes" id="UP000311919">
    <property type="component" value="Unassembled WGS sequence"/>
</dbReference>
<proteinExistence type="predicted"/>
<organism evidence="1 2">
    <name type="scientific">Schistosoma japonicum</name>
    <name type="common">Blood fluke</name>
    <dbReference type="NCBI Taxonomy" id="6182"/>
    <lineage>
        <taxon>Eukaryota</taxon>
        <taxon>Metazoa</taxon>
        <taxon>Spiralia</taxon>
        <taxon>Lophotrochozoa</taxon>
        <taxon>Platyhelminthes</taxon>
        <taxon>Trematoda</taxon>
        <taxon>Digenea</taxon>
        <taxon>Strigeidida</taxon>
        <taxon>Schistosomatoidea</taxon>
        <taxon>Schistosomatidae</taxon>
        <taxon>Schistosoma</taxon>
    </lineage>
</organism>